<evidence type="ECO:0000259" key="2">
    <source>
        <dbReference type="Pfam" id="PF21307"/>
    </source>
</evidence>
<dbReference type="EMBL" id="QRZI01000002">
    <property type="protein sequence ID" value="RGV65609.1"/>
    <property type="molecule type" value="Genomic_DNA"/>
</dbReference>
<dbReference type="InterPro" id="IPR008928">
    <property type="entry name" value="6-hairpin_glycosidase_sf"/>
</dbReference>
<dbReference type="InterPro" id="IPR054363">
    <property type="entry name" value="GH95_cat"/>
</dbReference>
<dbReference type="PANTHER" id="PTHR31084">
    <property type="entry name" value="ALPHA-L-FUCOSIDASE 2"/>
    <property type="match status" value="1"/>
</dbReference>
<dbReference type="InterPro" id="IPR049053">
    <property type="entry name" value="AFCA-like_C"/>
</dbReference>
<dbReference type="InterPro" id="IPR016518">
    <property type="entry name" value="Alpha-L-fucosidase"/>
</dbReference>
<organism evidence="4 5">
    <name type="scientific">Blautia obeum</name>
    <dbReference type="NCBI Taxonomy" id="40520"/>
    <lineage>
        <taxon>Bacteria</taxon>
        <taxon>Bacillati</taxon>
        <taxon>Bacillota</taxon>
        <taxon>Clostridia</taxon>
        <taxon>Lachnospirales</taxon>
        <taxon>Lachnospiraceae</taxon>
        <taxon>Blautia</taxon>
    </lineage>
</organism>
<gene>
    <name evidence="4" type="ORF">DWW07_03405</name>
</gene>
<evidence type="ECO:0000259" key="1">
    <source>
        <dbReference type="Pfam" id="PF14498"/>
    </source>
</evidence>
<dbReference type="Gene3D" id="2.70.98.50">
    <property type="entry name" value="putative glycoside hydrolase family protein from bacillus halodurans"/>
    <property type="match status" value="1"/>
</dbReference>
<dbReference type="Pfam" id="PF14498">
    <property type="entry name" value="Glyco_hyd_65N_2"/>
    <property type="match status" value="1"/>
</dbReference>
<dbReference type="Pfam" id="PF22124">
    <property type="entry name" value="Glyco_hydro_95_cat"/>
    <property type="match status" value="1"/>
</dbReference>
<dbReference type="SUPFAM" id="SSF48208">
    <property type="entry name" value="Six-hairpin glycosidases"/>
    <property type="match status" value="1"/>
</dbReference>
<dbReference type="InterPro" id="IPR027414">
    <property type="entry name" value="GH95_N_dom"/>
</dbReference>
<accession>A0A395XC08</accession>
<dbReference type="Gene3D" id="1.50.10.10">
    <property type="match status" value="1"/>
</dbReference>
<evidence type="ECO:0000259" key="3">
    <source>
        <dbReference type="Pfam" id="PF22124"/>
    </source>
</evidence>
<protein>
    <submittedName>
        <fullName evidence="4">Glycoside hydrolase family 95 protein</fullName>
    </submittedName>
</protein>
<dbReference type="PIRSF" id="PIRSF007663">
    <property type="entry name" value="UCP007663"/>
    <property type="match status" value="1"/>
</dbReference>
<feature type="domain" description="Glycosyl hydrolase family 95 catalytic" evidence="3">
    <location>
        <begin position="280"/>
        <end position="676"/>
    </location>
</feature>
<dbReference type="Pfam" id="PF21307">
    <property type="entry name" value="Glyco_hydro_95_C"/>
    <property type="match status" value="1"/>
</dbReference>
<evidence type="ECO:0000313" key="4">
    <source>
        <dbReference type="EMBL" id="RGV65609.1"/>
    </source>
</evidence>
<comment type="caution">
    <text evidence="4">The sequence shown here is derived from an EMBL/GenBank/DDBJ whole genome shotgun (WGS) entry which is preliminary data.</text>
</comment>
<feature type="domain" description="Alpha fucosidase A-like C-terminal" evidence="2">
    <location>
        <begin position="678"/>
        <end position="731"/>
    </location>
</feature>
<dbReference type="GO" id="GO:0005975">
    <property type="term" value="P:carbohydrate metabolic process"/>
    <property type="evidence" value="ECO:0007669"/>
    <property type="project" value="InterPro"/>
</dbReference>
<evidence type="ECO:0000313" key="5">
    <source>
        <dbReference type="Proteomes" id="UP000265828"/>
    </source>
</evidence>
<dbReference type="GO" id="GO:0004560">
    <property type="term" value="F:alpha-L-fucosidase activity"/>
    <property type="evidence" value="ECO:0007669"/>
    <property type="project" value="InterPro"/>
</dbReference>
<dbReference type="Proteomes" id="UP000265828">
    <property type="component" value="Unassembled WGS sequence"/>
</dbReference>
<keyword evidence="4" id="KW-0378">Hydrolase</keyword>
<feature type="domain" description="Glycosyl hydrolase family 95 N-terminal" evidence="1">
    <location>
        <begin position="11"/>
        <end position="260"/>
    </location>
</feature>
<dbReference type="PANTHER" id="PTHR31084:SF0">
    <property type="entry name" value="ALPHA-L-FUCOSIDASE 2"/>
    <property type="match status" value="1"/>
</dbReference>
<proteinExistence type="predicted"/>
<sequence length="754" mass="85832">MRENGMDYLTLAFDRPAEAWNEALPLGNGSMGAMSYGRLREEKIELNLDTLWSGTGRSKENKNTDVDWDFLRQKIFDGEYEEAEAYCKENILGDWTESYLPAGNLHIDANIPELKEHGSYQRQLSIKDALEQVVYRQDGQGYLREFFVSMSEPVMALHYRADAGSSLELRISLDSQIRHVCSGYGTSELVLEGQAPVYAAPLYYSCEQPIVYEEGKGTRFAIGISVQAPKGCIRQKDNTLLVTADGDVYIYLSGITDFQAQDSYLSRKKQMLEQICDLSYPQLKEAHKKAYAAYFDRMDLTLNPGIQNDLITKMFHYARYLMIASSKPGTQCANLQGIWNHNLRAPWSSNYTVNINTEMNYWMAEKANLSDCHESLFDLIERTASHGKKTAKEVYHLDGWVSHHNVDIWGHSSPVGYFGQDENPCTYSMWPMSSGWLCSHLWEHYRYTLDREFLREKAFPLIRGAVEFYLGYLVPYDGYLVTAPSTSPENTFTASDHSVHSVTFGSTMDCSILKELFGNYLKACEILDITDLMDEVKAALKKLLPFKIGKEGQLQEWYLDYPEVDMHHRHVSQLYGLYPGNLIHREDKELLAACRVALDRRGDEGTGWCMAWKACLWARLGDGERALKLLKNQLHVTKEENCSLVGGGTYPNMLCAHPPFQIDGNFGFAAAVLEMLVQYQDDRIFFLPALPEEWKDGKISGLRAPGGITIDFAWKDRCITECSLQSQTDMVRILLYNGIEKKIMLKADTICHIV</sequence>
<dbReference type="AlphaFoldDB" id="A0A395XC08"/>
<reference evidence="4 5" key="1">
    <citation type="submission" date="2018-08" db="EMBL/GenBank/DDBJ databases">
        <title>A genome reference for cultivated species of the human gut microbiota.</title>
        <authorList>
            <person name="Zou Y."/>
            <person name="Xue W."/>
            <person name="Luo G."/>
        </authorList>
    </citation>
    <scope>NUCLEOTIDE SEQUENCE [LARGE SCALE GENOMIC DNA]</scope>
    <source>
        <strain evidence="4 5">AF14-23</strain>
    </source>
</reference>
<dbReference type="InterPro" id="IPR012341">
    <property type="entry name" value="6hp_glycosidase-like_sf"/>
</dbReference>
<name>A0A395XC08_9FIRM</name>